<evidence type="ECO:0000256" key="5">
    <source>
        <dbReference type="SAM" id="MobiDB-lite"/>
    </source>
</evidence>
<sequence>MASWFGRRAAPAPQAPAPDTRGAATGVPLELISYDQNTGQFRLGEQAIRALQQTRGPVGVVAVCGRARQGKSFILNQLLGRSGGFVVAPTHRPCTKGLWMWSAPVERRSPDGSKYSLVLLDTEGIDAYDQTGQYSTQIFSLAVLLSSLFVFNQMGGIDEAALDRLSLVTEMTKHVRVRAAGSSGGEEDSAELATFTPAFLWLLRDFYLRLEEEGRQVSPRDYLETALQPLQGTGRAVESKNQIRESIKALFPDRDCFTLVRPVTDEEQLAELDSMPTASMRPEFRDGLQRLTHLIFSKAQPKRLGSQILNGPMLAGLAQAYVDAINNGAVPTIATAWQGVAESESRRAGDAACAAYAAAFSEDVPSEEAALVAEHQHALLAAKQAFDEIAIGDEGVRRANEQRWRDSCESRFQQLQDRKLAQAAAACEKLLNDATMQLAAMARGDGVTVEQLQQAAAAFKAEYAASPAASGPTKWPRFTELFNEAYLGAVRDVTSRQEERRRVEAAAAAQAAEVAALRAQQAEQRMASAEAEGAQLRARLADVEGQLREAQVALERERAAAAAAATRLARLEQQVQHLEQSKEAEGRNLTQQAQAALRAAHATNEAQAAQLRGAQEQSERVAADAQQRLAAAEAEVQSLRQQLAAGGAAAQDWSGRVAALEADQQALQGSVQLLRNEKRELQRSREGLETQLAQLRQQMQVREGDWAAQLRAKEEEARLAAQQAAAAHAATVAYAAAAVAVADGDTGMDDGGDDDDNFEDPENMPDPKKMTMAQIKDWLMEHGHEKAAWDLAQKRSKKAEYEALMRQVLGA</sequence>
<dbReference type="GO" id="GO:0003924">
    <property type="term" value="F:GTPase activity"/>
    <property type="evidence" value="ECO:0007669"/>
    <property type="project" value="InterPro"/>
</dbReference>
<organism evidence="7 8">
    <name type="scientific">Chlorella vulgaris</name>
    <name type="common">Green alga</name>
    <dbReference type="NCBI Taxonomy" id="3077"/>
    <lineage>
        <taxon>Eukaryota</taxon>
        <taxon>Viridiplantae</taxon>
        <taxon>Chlorophyta</taxon>
        <taxon>core chlorophytes</taxon>
        <taxon>Trebouxiophyceae</taxon>
        <taxon>Chlorellales</taxon>
        <taxon>Chlorellaceae</taxon>
        <taxon>Chlorella clade</taxon>
        <taxon>Chlorella</taxon>
    </lineage>
</organism>
<dbReference type="PANTHER" id="PTHR10751">
    <property type="entry name" value="GUANYLATE BINDING PROTEIN"/>
    <property type="match status" value="1"/>
</dbReference>
<feature type="region of interest" description="Disordered" evidence="5">
    <location>
        <begin position="579"/>
        <end position="619"/>
    </location>
</feature>
<dbReference type="PROSITE" id="PS51715">
    <property type="entry name" value="G_GB1_RHD3"/>
    <property type="match status" value="1"/>
</dbReference>
<dbReference type="Pfam" id="PF02841">
    <property type="entry name" value="GBP_C"/>
    <property type="match status" value="1"/>
</dbReference>
<evidence type="ECO:0000313" key="8">
    <source>
        <dbReference type="Proteomes" id="UP001055712"/>
    </source>
</evidence>
<evidence type="ECO:0000256" key="1">
    <source>
        <dbReference type="ARBA" id="ARBA00022741"/>
    </source>
</evidence>
<dbReference type="Gene3D" id="1.20.5.340">
    <property type="match status" value="1"/>
</dbReference>
<dbReference type="Pfam" id="PF02263">
    <property type="entry name" value="GBP"/>
    <property type="match status" value="1"/>
</dbReference>
<dbReference type="Proteomes" id="UP001055712">
    <property type="component" value="Unassembled WGS sequence"/>
</dbReference>
<dbReference type="EMBL" id="SIDB01000004">
    <property type="protein sequence ID" value="KAI3433401.1"/>
    <property type="molecule type" value="Genomic_DNA"/>
</dbReference>
<evidence type="ECO:0000256" key="3">
    <source>
        <dbReference type="ARBA" id="ARBA00023134"/>
    </source>
</evidence>
<dbReference type="Gene3D" id="1.20.1000.10">
    <property type="entry name" value="Guanylate-binding protein, C-terminal domain"/>
    <property type="match status" value="1"/>
</dbReference>
<dbReference type="GO" id="GO:0005525">
    <property type="term" value="F:GTP binding"/>
    <property type="evidence" value="ECO:0007669"/>
    <property type="project" value="UniProtKB-KW"/>
</dbReference>
<dbReference type="AlphaFoldDB" id="A0A9D4TS69"/>
<reference evidence="7" key="1">
    <citation type="journal article" date="2019" name="Plant J.">
        <title>Chlorella vulgaris genome assembly and annotation reveals the molecular basis for metabolic acclimation to high light conditions.</title>
        <authorList>
            <person name="Cecchin M."/>
            <person name="Marcolungo L."/>
            <person name="Rossato M."/>
            <person name="Girolomoni L."/>
            <person name="Cosentino E."/>
            <person name="Cuine S."/>
            <person name="Li-Beisson Y."/>
            <person name="Delledonne M."/>
            <person name="Ballottari M."/>
        </authorList>
    </citation>
    <scope>NUCLEOTIDE SEQUENCE</scope>
    <source>
        <strain evidence="7">211/11P</strain>
    </source>
</reference>
<evidence type="ECO:0000256" key="4">
    <source>
        <dbReference type="PROSITE-ProRule" id="PRU01052"/>
    </source>
</evidence>
<feature type="compositionally biased region" description="Acidic residues" evidence="5">
    <location>
        <begin position="746"/>
        <end position="763"/>
    </location>
</feature>
<keyword evidence="8" id="KW-1185">Reference proteome</keyword>
<keyword evidence="3" id="KW-0342">GTP-binding</keyword>
<dbReference type="SUPFAM" id="SSF48340">
    <property type="entry name" value="Interferon-induced guanylate-binding protein 1 (GBP1), C-terminal domain"/>
    <property type="match status" value="1"/>
</dbReference>
<comment type="similarity">
    <text evidence="4">Belongs to the TRAFAC class dynamin-like GTPase superfamily. GB1/RHD3 GTPase family.</text>
</comment>
<dbReference type="Gene3D" id="3.40.50.300">
    <property type="entry name" value="P-loop containing nucleotide triphosphate hydrolases"/>
    <property type="match status" value="1"/>
</dbReference>
<dbReference type="OrthoDB" id="2135133at2759"/>
<gene>
    <name evidence="7" type="ORF">D9Q98_003217</name>
</gene>
<dbReference type="CDD" id="cd01851">
    <property type="entry name" value="GBP"/>
    <property type="match status" value="1"/>
</dbReference>
<dbReference type="SUPFAM" id="SSF52540">
    <property type="entry name" value="P-loop containing nucleoside triphosphate hydrolases"/>
    <property type="match status" value="1"/>
</dbReference>
<feature type="region of interest" description="Disordered" evidence="5">
    <location>
        <begin position="745"/>
        <end position="767"/>
    </location>
</feature>
<evidence type="ECO:0000259" key="6">
    <source>
        <dbReference type="PROSITE" id="PS51715"/>
    </source>
</evidence>
<feature type="region of interest" description="Disordered" evidence="5">
    <location>
        <begin position="1"/>
        <end position="22"/>
    </location>
</feature>
<feature type="compositionally biased region" description="Low complexity" evidence="5">
    <location>
        <begin position="587"/>
        <end position="609"/>
    </location>
</feature>
<name>A0A9D4TS69_CHLVU</name>
<evidence type="ECO:0000313" key="7">
    <source>
        <dbReference type="EMBL" id="KAI3433401.1"/>
    </source>
</evidence>
<dbReference type="InterPro" id="IPR015894">
    <property type="entry name" value="Guanylate-bd_N"/>
</dbReference>
<protein>
    <recommendedName>
        <fullName evidence="6">GB1/RHD3-type G domain-containing protein</fullName>
    </recommendedName>
</protein>
<keyword evidence="2" id="KW-0378">Hydrolase</keyword>
<feature type="domain" description="GB1/RHD3-type G" evidence="6">
    <location>
        <begin position="55"/>
        <end position="300"/>
    </location>
</feature>
<keyword evidence="1" id="KW-0547">Nucleotide-binding</keyword>
<comment type="caution">
    <text evidence="7">The sequence shown here is derived from an EMBL/GenBank/DDBJ whole genome shotgun (WGS) entry which is preliminary data.</text>
</comment>
<proteinExistence type="inferred from homology"/>
<dbReference type="InterPro" id="IPR030386">
    <property type="entry name" value="G_GB1_RHD3_dom"/>
</dbReference>
<accession>A0A9D4TS69</accession>
<dbReference type="InterPro" id="IPR027417">
    <property type="entry name" value="P-loop_NTPase"/>
</dbReference>
<dbReference type="InterPro" id="IPR036543">
    <property type="entry name" value="Guanylate-bd_C_sf"/>
</dbReference>
<dbReference type="InterPro" id="IPR003191">
    <property type="entry name" value="Guanylate-bd/ATL_C"/>
</dbReference>
<reference evidence="7" key="2">
    <citation type="submission" date="2020-11" db="EMBL/GenBank/DDBJ databases">
        <authorList>
            <person name="Cecchin M."/>
            <person name="Marcolungo L."/>
            <person name="Rossato M."/>
            <person name="Girolomoni L."/>
            <person name="Cosentino E."/>
            <person name="Cuine S."/>
            <person name="Li-Beisson Y."/>
            <person name="Delledonne M."/>
            <person name="Ballottari M."/>
        </authorList>
    </citation>
    <scope>NUCLEOTIDE SEQUENCE</scope>
    <source>
        <strain evidence="7">211/11P</strain>
        <tissue evidence="7">Whole cell</tissue>
    </source>
</reference>
<evidence type="ECO:0000256" key="2">
    <source>
        <dbReference type="ARBA" id="ARBA00022801"/>
    </source>
</evidence>